<dbReference type="Proteomes" id="UP000824890">
    <property type="component" value="Unassembled WGS sequence"/>
</dbReference>
<dbReference type="EMBL" id="JAGKQM010000012">
    <property type="protein sequence ID" value="KAH0898811.1"/>
    <property type="molecule type" value="Genomic_DNA"/>
</dbReference>
<reference evidence="1 2" key="1">
    <citation type="submission" date="2021-05" db="EMBL/GenBank/DDBJ databases">
        <title>Genome Assembly of Synthetic Allotetraploid Brassica napus Reveals Homoeologous Exchanges between Subgenomes.</title>
        <authorList>
            <person name="Davis J.T."/>
        </authorList>
    </citation>
    <scope>NUCLEOTIDE SEQUENCE [LARGE SCALE GENOMIC DNA]</scope>
    <source>
        <strain evidence="2">cv. Da-Ae</strain>
        <tissue evidence="1">Seedling</tissue>
    </source>
</reference>
<accession>A0ABQ8B1Z1</accession>
<gene>
    <name evidence="1" type="ORF">HID58_048379</name>
</gene>
<evidence type="ECO:0000313" key="2">
    <source>
        <dbReference type="Proteomes" id="UP000824890"/>
    </source>
</evidence>
<name>A0ABQ8B1Z1_BRANA</name>
<organism evidence="1 2">
    <name type="scientific">Brassica napus</name>
    <name type="common">Rape</name>
    <dbReference type="NCBI Taxonomy" id="3708"/>
    <lineage>
        <taxon>Eukaryota</taxon>
        <taxon>Viridiplantae</taxon>
        <taxon>Streptophyta</taxon>
        <taxon>Embryophyta</taxon>
        <taxon>Tracheophyta</taxon>
        <taxon>Spermatophyta</taxon>
        <taxon>Magnoliopsida</taxon>
        <taxon>eudicotyledons</taxon>
        <taxon>Gunneridae</taxon>
        <taxon>Pentapetalae</taxon>
        <taxon>rosids</taxon>
        <taxon>malvids</taxon>
        <taxon>Brassicales</taxon>
        <taxon>Brassicaceae</taxon>
        <taxon>Brassiceae</taxon>
        <taxon>Brassica</taxon>
    </lineage>
</organism>
<proteinExistence type="predicted"/>
<evidence type="ECO:0000313" key="1">
    <source>
        <dbReference type="EMBL" id="KAH0898811.1"/>
    </source>
</evidence>
<keyword evidence="2" id="KW-1185">Reference proteome</keyword>
<comment type="caution">
    <text evidence="1">The sequence shown here is derived from an EMBL/GenBank/DDBJ whole genome shotgun (WGS) entry which is preliminary data.</text>
</comment>
<sequence>MFLLCLIFILVRFHPLFTILDYYLGRYVVIHLRKFLSSLSKYFVFPSYCSLVSMAGASSLQQATNPLDPRADNLCLDPLFTHLSFHRFHTLLKPFQSLMFHHQSFPLLLGFLDILGLSPDNHASTMINLESSSMTMDISLTTVFRSLKKDWENFRYVLQQKDKDIDFIYAQYTILSAKTKRTTSPTTAILFGTIANPKNAITTHPVIATWSSKELSSLAGPEILSNPCSESTKVTPTLPVGGSLPADQVKPPGSVDSAEAFSPMETNSQNLLSKDPQTSGNYFKHCPSYKTYAEKAKVGTDRSLKRLAPLAFSPEGIP</sequence>
<protein>
    <submittedName>
        <fullName evidence="1">Uncharacterized protein</fullName>
    </submittedName>
</protein>